<evidence type="ECO:0000256" key="13">
    <source>
        <dbReference type="ARBA" id="ARBA00022833"/>
    </source>
</evidence>
<keyword evidence="12 17" id="KW-0863">Zinc-finger</keyword>
<dbReference type="Pfam" id="PF03828">
    <property type="entry name" value="PAP_assoc"/>
    <property type="match status" value="2"/>
</dbReference>
<feature type="region of interest" description="Disordered" evidence="18">
    <location>
        <begin position="1457"/>
        <end position="1485"/>
    </location>
</feature>
<dbReference type="OrthoDB" id="407432at2759"/>
<dbReference type="InterPro" id="IPR002058">
    <property type="entry name" value="PAP_assoc"/>
</dbReference>
<dbReference type="FunFam" id="1.10.1410.10:FF:000002">
    <property type="entry name" value="terminal uridylyltransferase 4 isoform X1"/>
    <property type="match status" value="1"/>
</dbReference>
<dbReference type="SUPFAM" id="SSF57667">
    <property type="entry name" value="beta-beta-alpha zinc fingers"/>
    <property type="match status" value="1"/>
</dbReference>
<feature type="region of interest" description="Disordered" evidence="18">
    <location>
        <begin position="841"/>
        <end position="865"/>
    </location>
</feature>
<evidence type="ECO:0000256" key="2">
    <source>
        <dbReference type="ARBA" id="ARBA00001946"/>
    </source>
</evidence>
<dbReference type="InterPro" id="IPR043519">
    <property type="entry name" value="NT_sf"/>
</dbReference>
<evidence type="ECO:0000256" key="6">
    <source>
        <dbReference type="ARBA" id="ARBA00022490"/>
    </source>
</evidence>
<evidence type="ECO:0000256" key="7">
    <source>
        <dbReference type="ARBA" id="ARBA00022553"/>
    </source>
</evidence>
<dbReference type="InterPro" id="IPR036875">
    <property type="entry name" value="Znf_CCHC_sf"/>
</dbReference>
<keyword evidence="6" id="KW-0963">Cytoplasm</keyword>
<feature type="region of interest" description="Disordered" evidence="18">
    <location>
        <begin position="735"/>
        <end position="755"/>
    </location>
</feature>
<dbReference type="Pfam" id="PF00098">
    <property type="entry name" value="zf-CCHC"/>
    <property type="match status" value="3"/>
</dbReference>
<dbReference type="PANTHER" id="PTHR12271">
    <property type="entry name" value="POLY A POLYMERASE CID PAP -RELATED"/>
    <property type="match status" value="1"/>
</dbReference>
<accession>A0A8J6FFI8</accession>
<comment type="catalytic activity">
    <reaction evidence="16">
        <text>RNA(n) + UTP = RNA(n)-3'-uridine ribonucleotide + diphosphate</text>
        <dbReference type="Rhea" id="RHEA:14785"/>
        <dbReference type="Rhea" id="RHEA-COMP:14527"/>
        <dbReference type="Rhea" id="RHEA-COMP:17348"/>
        <dbReference type="ChEBI" id="CHEBI:33019"/>
        <dbReference type="ChEBI" id="CHEBI:46398"/>
        <dbReference type="ChEBI" id="CHEBI:140395"/>
        <dbReference type="ChEBI" id="CHEBI:173116"/>
        <dbReference type="EC" id="2.7.7.52"/>
    </reaction>
</comment>
<keyword evidence="7" id="KW-0597">Phosphoprotein</keyword>
<feature type="compositionally biased region" description="Basic and acidic residues" evidence="18">
    <location>
        <begin position="1321"/>
        <end position="1348"/>
    </location>
</feature>
<dbReference type="GO" id="GO:0003676">
    <property type="term" value="F:nucleic acid binding"/>
    <property type="evidence" value="ECO:0007669"/>
    <property type="project" value="InterPro"/>
</dbReference>
<evidence type="ECO:0000256" key="1">
    <source>
        <dbReference type="ARBA" id="ARBA00001936"/>
    </source>
</evidence>
<dbReference type="GO" id="GO:0031123">
    <property type="term" value="P:RNA 3'-end processing"/>
    <property type="evidence" value="ECO:0007669"/>
    <property type="project" value="TreeGrafter"/>
</dbReference>
<dbReference type="Gene3D" id="3.30.160.60">
    <property type="entry name" value="Classic Zinc Finger"/>
    <property type="match status" value="1"/>
</dbReference>
<feature type="region of interest" description="Disordered" evidence="18">
    <location>
        <begin position="1314"/>
        <end position="1388"/>
    </location>
</feature>
<dbReference type="FunFam" id="3.30.460.10:FF:000005">
    <property type="entry name" value="terminal uridylyltransferase 4 isoform X1"/>
    <property type="match status" value="1"/>
</dbReference>
<feature type="compositionally biased region" description="Polar residues" evidence="18">
    <location>
        <begin position="113"/>
        <end position="134"/>
    </location>
</feature>
<dbReference type="CDD" id="cd05402">
    <property type="entry name" value="NT_PAP_TUTase"/>
    <property type="match status" value="2"/>
</dbReference>
<evidence type="ECO:0000256" key="15">
    <source>
        <dbReference type="ARBA" id="ARBA00023211"/>
    </source>
</evidence>
<dbReference type="Proteomes" id="UP000770717">
    <property type="component" value="Unassembled WGS sequence"/>
</dbReference>
<dbReference type="PROSITE" id="PS50158">
    <property type="entry name" value="ZF_CCHC"/>
    <property type="match status" value="3"/>
</dbReference>
<feature type="domain" description="CCHC-type" evidence="19">
    <location>
        <begin position="914"/>
        <end position="929"/>
    </location>
</feature>
<dbReference type="Pfam" id="PF22600">
    <property type="entry name" value="MTPAP-like_central"/>
    <property type="match status" value="1"/>
</dbReference>
<keyword evidence="15" id="KW-0464">Manganese</keyword>
<keyword evidence="14" id="KW-0460">Magnesium</keyword>
<keyword evidence="11" id="KW-0677">Repeat</keyword>
<feature type="region of interest" description="Disordered" evidence="18">
    <location>
        <begin position="36"/>
        <end position="183"/>
    </location>
</feature>
<feature type="compositionally biased region" description="Basic residues" evidence="18">
    <location>
        <begin position="1476"/>
        <end position="1485"/>
    </location>
</feature>
<dbReference type="InterPro" id="IPR045100">
    <property type="entry name" value="TUT4/7_NTP_transf"/>
</dbReference>
<dbReference type="Gene3D" id="1.10.1410.10">
    <property type="match status" value="2"/>
</dbReference>
<feature type="domain" description="CCHC-type" evidence="19">
    <location>
        <begin position="1296"/>
        <end position="1310"/>
    </location>
</feature>
<comment type="cofactor">
    <cofactor evidence="2">
        <name>Mg(2+)</name>
        <dbReference type="ChEBI" id="CHEBI:18420"/>
    </cofactor>
</comment>
<dbReference type="SUPFAM" id="SSF81631">
    <property type="entry name" value="PAP/OAS1 substrate-binding domain"/>
    <property type="match status" value="2"/>
</dbReference>
<feature type="compositionally biased region" description="Polar residues" evidence="18">
    <location>
        <begin position="1459"/>
        <end position="1475"/>
    </location>
</feature>
<keyword evidence="13" id="KW-0862">Zinc</keyword>
<keyword evidence="21" id="KW-1185">Reference proteome</keyword>
<evidence type="ECO:0000256" key="10">
    <source>
        <dbReference type="ARBA" id="ARBA00022723"/>
    </source>
</evidence>
<evidence type="ECO:0000256" key="9">
    <source>
        <dbReference type="ARBA" id="ARBA00022695"/>
    </source>
</evidence>
<evidence type="ECO:0000256" key="18">
    <source>
        <dbReference type="SAM" id="MobiDB-lite"/>
    </source>
</evidence>
<evidence type="ECO:0000256" key="8">
    <source>
        <dbReference type="ARBA" id="ARBA00022679"/>
    </source>
</evidence>
<dbReference type="SUPFAM" id="SSF81301">
    <property type="entry name" value="Nucleotidyltransferase"/>
    <property type="match status" value="2"/>
</dbReference>
<keyword evidence="8" id="KW-0808">Transferase</keyword>
<dbReference type="Pfam" id="PF16631">
    <property type="entry name" value="TUTF7_u4"/>
    <property type="match status" value="1"/>
</dbReference>
<keyword evidence="10" id="KW-0479">Metal-binding</keyword>
<evidence type="ECO:0000256" key="3">
    <source>
        <dbReference type="ARBA" id="ARBA00004496"/>
    </source>
</evidence>
<feature type="compositionally biased region" description="Basic and acidic residues" evidence="18">
    <location>
        <begin position="138"/>
        <end position="171"/>
    </location>
</feature>
<evidence type="ECO:0000259" key="19">
    <source>
        <dbReference type="PROSITE" id="PS50158"/>
    </source>
</evidence>
<dbReference type="Pfam" id="PF19088">
    <property type="entry name" value="TUTase"/>
    <property type="match status" value="1"/>
</dbReference>
<feature type="compositionally biased region" description="Basic and acidic residues" evidence="18">
    <location>
        <begin position="80"/>
        <end position="102"/>
    </location>
</feature>
<dbReference type="GO" id="GO:0008270">
    <property type="term" value="F:zinc ion binding"/>
    <property type="evidence" value="ECO:0007669"/>
    <property type="project" value="UniProtKB-KW"/>
</dbReference>
<feature type="compositionally biased region" description="Low complexity" evidence="18">
    <location>
        <begin position="103"/>
        <end position="112"/>
    </location>
</feature>
<dbReference type="PROSITE" id="PS00028">
    <property type="entry name" value="ZINC_FINGER_C2H2_1"/>
    <property type="match status" value="1"/>
</dbReference>
<evidence type="ECO:0000256" key="12">
    <source>
        <dbReference type="ARBA" id="ARBA00022771"/>
    </source>
</evidence>
<evidence type="ECO:0000256" key="5">
    <source>
        <dbReference type="ARBA" id="ARBA00012472"/>
    </source>
</evidence>
<dbReference type="EMBL" id="WNTK01000003">
    <property type="protein sequence ID" value="KAG9486838.1"/>
    <property type="molecule type" value="Genomic_DNA"/>
</dbReference>
<dbReference type="PANTHER" id="PTHR12271:SF34">
    <property type="entry name" value="TERMINAL URIDYLYLTRANSFERASE 7"/>
    <property type="match status" value="1"/>
</dbReference>
<evidence type="ECO:0000256" key="11">
    <source>
        <dbReference type="ARBA" id="ARBA00022737"/>
    </source>
</evidence>
<dbReference type="GO" id="GO:0050265">
    <property type="term" value="F:RNA uridylyltransferase activity"/>
    <property type="evidence" value="ECO:0007669"/>
    <property type="project" value="UniProtKB-EC"/>
</dbReference>
<sequence length="1485" mass="169256">MGDTANQFRGKVLKDEDDLKRSPKKLSYLTFDCQGKKLERDSPKPKAIPVTYGGSPRNGPQQNVMKNFSPVGRAATSPKDIVKRWSAEEQRSNCENWRDRRQQNSNRSRNNSTNEPADSSRWQDGGDRQNQMGRRQTHRDTGPGEFSDDHPGVSDLHRPINRERLHSRSEKDEDDGLGSPVIDESMLSKKELLGLQQAEERLKRDCIYRLKRRPRKYPTAIYTCKLCDALVDSISSAHKHMKEKRHKRNLKEKREEELLTTLPPPMQPQIEAIGIAISKVVQEHGLNEDDLAKRLSTVSAMEAVIKEKLPGCSLRLYGSSCSRMGFRNSDLNIDIQFPVTMNQPDVLLLVQESLKQSDFFTDFEADFHARVPVVVCKEKKSDLICKVSAGNENACLTTNLLAALGRQESRLVPLVVTFRYWAKLCGIDRPEEGGLPPYVAALMVVFFLQQRKEPVLPVYLGSWIDGFTISKLGQFNLKEPNNEYMFWEYGAVADNVNQNDGQCSSKGKVPLFFDTEKQCSASIGQLWVDLLRFYALEFNMADLVVNVRVKEKLTRELKDWPKKRIAIEDPYSVKRNVARSMNSQLVYEFLLHCLKATYKYFAMPQTKSGKSSAQKSTTSAPNTVKCANSVQKRDNLTVDHHDASASPLIARPSHNEPPKASARTVKKKLVYDVTYPDVNLEDADCITEEIILDDPEDFFQGCEEPESPQEDSDDEHPLMANERQGDYIMIDQSYEEDSESGEAALAGNEETDDLSDFEGGFVTEEIGLESRELYVEKGDPEEESTEGTDELEEAVQDFGLAAVTNSEDEEEEDEEASLILNHMEHLDLLDDELENTYTGSADELLSDDDPTGHESANGSKDHENINEGLAGTELLKLDAKKPMAITERSVKDISMFYEFNKAIFTKGKLPTVVCNLCKKEGHLKKDCPEDFKKIELEALPPLTAKFRQLLDQVCIQCYEDFRPTALEDKAREHIRHDLEDFIRRDFKGARLSLFGSSKNGFGFKQSDLDICMTFEGLETAEELDSIRTIEELARHLRRHQGLRNILPITTAKVPIVKFYHVRSGLEGDISLYNTLALHNTRLLASYAAIDPRVKYLCYIMKVFTKMCDIGDASRGSLSSYAYTLMVLYFLQQRTPPVIPVLQEIYTSECKPEILVDGWNVYFFSQMEELAKYWPEYGKNKESVGELWLGLLRFYTEDFDFKEHVISIRKLSLVTTFKKQWTSKYIVIEDPFDLTHNLGAGLSRKMTNFIMKAFINGRRVFGIPVKGIPKEYPSKMEYFFDPDVLTEGEVAPNDRCCRICGKIGHFMKDCPMRRNVRRRNHEKPTNQRYVDKQRPRKPEDKEMNNRMEGDGSYMDGKQCSTPKKPHQGARSPLEACRDRTPKHSSEKWRRQEEVREKRCFICGREGHIKKECPQYKGAAGSPKPDAQFGSPSASSPLKHQGRFIQVVPLQDEKRKLKITFSPQSGSLSTKYMTQGKASHKKAHQES</sequence>
<dbReference type="InterPro" id="IPR001878">
    <property type="entry name" value="Znf_CCHC"/>
</dbReference>
<comment type="similarity">
    <text evidence="4">Belongs to the DNA polymerase type-B-like family.</text>
</comment>
<name>A0A8J6FFI8_ELECQ</name>
<comment type="caution">
    <text evidence="20">The sequence shown here is derived from an EMBL/GenBank/DDBJ whole genome shotgun (WGS) entry which is preliminary data.</text>
</comment>
<evidence type="ECO:0000256" key="4">
    <source>
        <dbReference type="ARBA" id="ARBA00008593"/>
    </source>
</evidence>
<dbReference type="Gene3D" id="3.30.460.10">
    <property type="entry name" value="Beta Polymerase, domain 2"/>
    <property type="match status" value="2"/>
</dbReference>
<dbReference type="FunFam" id="1.10.1410.10:FF:000004">
    <property type="entry name" value="terminal uridylyltransferase 4 isoform X2"/>
    <property type="match status" value="1"/>
</dbReference>
<evidence type="ECO:0000256" key="16">
    <source>
        <dbReference type="ARBA" id="ARBA00049105"/>
    </source>
</evidence>
<comment type="cofactor">
    <cofactor evidence="1">
        <name>Mn(2+)</name>
        <dbReference type="ChEBI" id="CHEBI:29035"/>
    </cofactor>
</comment>
<gene>
    <name evidence="20" type="ORF">GDO78_006956</name>
</gene>
<evidence type="ECO:0000313" key="20">
    <source>
        <dbReference type="EMBL" id="KAG9486838.1"/>
    </source>
</evidence>
<dbReference type="SMART" id="SM00343">
    <property type="entry name" value="ZnF_C2HC"/>
    <property type="match status" value="3"/>
</dbReference>
<dbReference type="InterPro" id="IPR036236">
    <property type="entry name" value="Znf_C2H2_sf"/>
</dbReference>
<protein>
    <recommendedName>
        <fullName evidence="5">RNA uridylyltransferase</fullName>
        <ecNumber evidence="5">2.7.7.52</ecNumber>
    </recommendedName>
</protein>
<dbReference type="InterPro" id="IPR054708">
    <property type="entry name" value="MTPAP-like_central"/>
</dbReference>
<keyword evidence="9" id="KW-0548">Nucleotidyltransferase</keyword>
<dbReference type="GO" id="GO:0005829">
    <property type="term" value="C:cytosol"/>
    <property type="evidence" value="ECO:0007669"/>
    <property type="project" value="UniProtKB-ARBA"/>
</dbReference>
<dbReference type="InterPro" id="IPR013087">
    <property type="entry name" value="Znf_C2H2_type"/>
</dbReference>
<dbReference type="SUPFAM" id="SSF57756">
    <property type="entry name" value="Retrovirus zinc finger-like domains"/>
    <property type="match status" value="3"/>
</dbReference>
<dbReference type="EC" id="2.7.7.52" evidence="5"/>
<evidence type="ECO:0000313" key="21">
    <source>
        <dbReference type="Proteomes" id="UP000770717"/>
    </source>
</evidence>
<comment type="subcellular location">
    <subcellularLocation>
        <location evidence="3">Cytoplasm</location>
    </subcellularLocation>
</comment>
<dbReference type="Gene3D" id="4.10.60.10">
    <property type="entry name" value="Zinc finger, CCHC-type"/>
    <property type="match status" value="1"/>
</dbReference>
<dbReference type="GO" id="GO:0061157">
    <property type="term" value="P:mRNA destabilization"/>
    <property type="evidence" value="ECO:0007669"/>
    <property type="project" value="UniProtKB-ARBA"/>
</dbReference>
<proteinExistence type="inferred from homology"/>
<organism evidence="20 21">
    <name type="scientific">Eleutherodactylus coqui</name>
    <name type="common">Puerto Rican coqui</name>
    <dbReference type="NCBI Taxonomy" id="57060"/>
    <lineage>
        <taxon>Eukaryota</taxon>
        <taxon>Metazoa</taxon>
        <taxon>Chordata</taxon>
        <taxon>Craniata</taxon>
        <taxon>Vertebrata</taxon>
        <taxon>Euteleostomi</taxon>
        <taxon>Amphibia</taxon>
        <taxon>Batrachia</taxon>
        <taxon>Anura</taxon>
        <taxon>Neobatrachia</taxon>
        <taxon>Hyloidea</taxon>
        <taxon>Eleutherodactylidae</taxon>
        <taxon>Eleutherodactylinae</taxon>
        <taxon>Eleutherodactylus</taxon>
        <taxon>Eleutherodactylus</taxon>
    </lineage>
</organism>
<evidence type="ECO:0000256" key="17">
    <source>
        <dbReference type="PROSITE-ProRule" id="PRU00047"/>
    </source>
</evidence>
<feature type="domain" description="CCHC-type" evidence="19">
    <location>
        <begin position="1397"/>
        <end position="1413"/>
    </location>
</feature>
<reference evidence="20" key="1">
    <citation type="thesis" date="2020" institute="ProQuest LLC" country="789 East Eisenhower Parkway, Ann Arbor, MI, USA">
        <title>Comparative Genomics and Chromosome Evolution.</title>
        <authorList>
            <person name="Mudd A.B."/>
        </authorList>
    </citation>
    <scope>NUCLEOTIDE SEQUENCE</scope>
    <source>
        <strain evidence="20">HN-11 Male</strain>
        <tissue evidence="20">Kidney and liver</tissue>
    </source>
</reference>
<evidence type="ECO:0000256" key="14">
    <source>
        <dbReference type="ARBA" id="ARBA00022842"/>
    </source>
</evidence>
<feature type="region of interest" description="Disordered" evidence="18">
    <location>
        <begin position="1413"/>
        <end position="1440"/>
    </location>
</feature>
<feature type="compositionally biased region" description="Basic and acidic residues" evidence="18">
    <location>
        <begin position="1374"/>
        <end position="1388"/>
    </location>
</feature>